<dbReference type="AlphaFoldDB" id="J4I2Q2"/>
<keyword evidence="3" id="KW-1185">Reference proteome</keyword>
<accession>J4I2Q2</accession>
<sequence>MASGSTNAHPNATRGFKDDSENTARQMWWAGIHLAFCLDAELESGSHAWRGGHMTGRWEKAWRFHGIGKEAESSVPFRSYDEPYPARESNPVKFDKDSDSGTEPNKDICAAF</sequence>
<gene>
    <name evidence="2" type="ORF">FIBRA_08413</name>
</gene>
<evidence type="ECO:0000313" key="3">
    <source>
        <dbReference type="Proteomes" id="UP000006352"/>
    </source>
</evidence>
<name>J4I2Q2_9APHY</name>
<organism evidence="2 3">
    <name type="scientific">Fibroporia radiculosa</name>
    <dbReference type="NCBI Taxonomy" id="599839"/>
    <lineage>
        <taxon>Eukaryota</taxon>
        <taxon>Fungi</taxon>
        <taxon>Dikarya</taxon>
        <taxon>Basidiomycota</taxon>
        <taxon>Agaricomycotina</taxon>
        <taxon>Agaricomycetes</taxon>
        <taxon>Polyporales</taxon>
        <taxon>Fibroporiaceae</taxon>
        <taxon>Fibroporia</taxon>
    </lineage>
</organism>
<protein>
    <submittedName>
        <fullName evidence="2">Uncharacterized protein</fullName>
    </submittedName>
</protein>
<dbReference type="Proteomes" id="UP000006352">
    <property type="component" value="Unassembled WGS sequence"/>
</dbReference>
<feature type="compositionally biased region" description="Polar residues" evidence="1">
    <location>
        <begin position="1"/>
        <end position="10"/>
    </location>
</feature>
<proteinExistence type="predicted"/>
<dbReference type="HOGENOM" id="CLU_2145902_0_0_1"/>
<reference evidence="2 3" key="1">
    <citation type="journal article" date="2012" name="Appl. Environ. Microbiol.">
        <title>Short-read sequencing for genomic analysis of the brown rot fungus Fibroporia radiculosa.</title>
        <authorList>
            <person name="Tang J.D."/>
            <person name="Perkins A.D."/>
            <person name="Sonstegard T.S."/>
            <person name="Schroeder S.G."/>
            <person name="Burgess S.C."/>
            <person name="Diehl S.V."/>
        </authorList>
    </citation>
    <scope>NUCLEOTIDE SEQUENCE [LARGE SCALE GENOMIC DNA]</scope>
    <source>
        <strain evidence="2 3">TFFH 294</strain>
    </source>
</reference>
<evidence type="ECO:0000256" key="1">
    <source>
        <dbReference type="SAM" id="MobiDB-lite"/>
    </source>
</evidence>
<dbReference type="RefSeq" id="XP_012185455.1">
    <property type="nucleotide sequence ID" value="XM_012330065.1"/>
</dbReference>
<dbReference type="InParanoid" id="J4I2Q2"/>
<evidence type="ECO:0000313" key="2">
    <source>
        <dbReference type="EMBL" id="CCM06172.1"/>
    </source>
</evidence>
<dbReference type="GeneID" id="24101072"/>
<feature type="region of interest" description="Disordered" evidence="1">
    <location>
        <begin position="77"/>
        <end position="112"/>
    </location>
</feature>
<dbReference type="EMBL" id="HE797237">
    <property type="protein sequence ID" value="CCM06172.1"/>
    <property type="molecule type" value="Genomic_DNA"/>
</dbReference>
<feature type="region of interest" description="Disordered" evidence="1">
    <location>
        <begin position="1"/>
        <end position="20"/>
    </location>
</feature>